<feature type="transmembrane region" description="Helical" evidence="2">
    <location>
        <begin position="147"/>
        <end position="166"/>
    </location>
</feature>
<accession>A0ABU8LV42</accession>
<evidence type="ECO:0000256" key="2">
    <source>
        <dbReference type="SAM" id="Phobius"/>
    </source>
</evidence>
<feature type="transmembrane region" description="Helical" evidence="2">
    <location>
        <begin position="121"/>
        <end position="140"/>
    </location>
</feature>
<evidence type="ECO:0000313" key="3">
    <source>
        <dbReference type="EMBL" id="MEJ1155738.1"/>
    </source>
</evidence>
<organism evidence="3 4">
    <name type="scientific">Microbacterium marmarense</name>
    <dbReference type="NCBI Taxonomy" id="3122051"/>
    <lineage>
        <taxon>Bacteria</taxon>
        <taxon>Bacillati</taxon>
        <taxon>Actinomycetota</taxon>
        <taxon>Actinomycetes</taxon>
        <taxon>Micrococcales</taxon>
        <taxon>Microbacteriaceae</taxon>
        <taxon>Microbacterium</taxon>
    </lineage>
</organism>
<evidence type="ECO:0000313" key="4">
    <source>
        <dbReference type="Proteomes" id="UP001368654"/>
    </source>
</evidence>
<protein>
    <submittedName>
        <fullName evidence="3">DNA polymerase III subunit gamma/tau</fullName>
    </submittedName>
</protein>
<name>A0ABU8LV42_9MICO</name>
<sequence length="173" mass="18516">MSSHRDDALSWDGDDDPTLDVAPAPAPTASPSLPKGYSAVGKGSESLHDAPKDVPATEESDSTALREAEERTAVRPMGNAALVTIGVLGGAYALYVVGWVIGGLRLQGLAQYLVTDFMFLASFWLAALAPVIWFGTTFLLTRHSKTWVRIAWLFAGLILLVPWPFVMTGTVGQ</sequence>
<comment type="caution">
    <text evidence="3">The sequence shown here is derived from an EMBL/GenBank/DDBJ whole genome shotgun (WGS) entry which is preliminary data.</text>
</comment>
<keyword evidence="2" id="KW-0812">Transmembrane</keyword>
<dbReference type="EMBL" id="JBBDGL010000002">
    <property type="protein sequence ID" value="MEJ1155738.1"/>
    <property type="molecule type" value="Genomic_DNA"/>
</dbReference>
<keyword evidence="2" id="KW-0472">Membrane</keyword>
<reference evidence="3 4" key="1">
    <citation type="submission" date="2024-02" db="EMBL/GenBank/DDBJ databases">
        <authorList>
            <person name="Saticioglu I.B."/>
        </authorList>
    </citation>
    <scope>NUCLEOTIDE SEQUENCE [LARGE SCALE GENOMIC DNA]</scope>
    <source>
        <strain evidence="3 4">Mu-86</strain>
    </source>
</reference>
<dbReference type="RefSeq" id="WP_337338158.1">
    <property type="nucleotide sequence ID" value="NZ_JBBDGL010000002.1"/>
</dbReference>
<gene>
    <name evidence="3" type="ORF">WDU96_09045</name>
</gene>
<dbReference type="Proteomes" id="UP001368654">
    <property type="component" value="Unassembled WGS sequence"/>
</dbReference>
<feature type="transmembrane region" description="Helical" evidence="2">
    <location>
        <begin position="80"/>
        <end position="101"/>
    </location>
</feature>
<evidence type="ECO:0000256" key="1">
    <source>
        <dbReference type="SAM" id="MobiDB-lite"/>
    </source>
</evidence>
<feature type="region of interest" description="Disordered" evidence="1">
    <location>
        <begin position="1"/>
        <end position="64"/>
    </location>
</feature>
<keyword evidence="2" id="KW-1133">Transmembrane helix</keyword>
<proteinExistence type="predicted"/>
<keyword evidence="4" id="KW-1185">Reference proteome</keyword>